<evidence type="ECO:0000313" key="3">
    <source>
        <dbReference type="Proteomes" id="UP000002640"/>
    </source>
</evidence>
<dbReference type="SMR" id="G4ZBD7"/>
<dbReference type="InParanoid" id="G4ZBD7"/>
<dbReference type="OMA" id="NLWASIQ"/>
<dbReference type="EMBL" id="JH159153">
    <property type="protein sequence ID" value="EGZ22733.1"/>
    <property type="molecule type" value="Genomic_DNA"/>
</dbReference>
<dbReference type="RefSeq" id="XP_009525450.1">
    <property type="nucleotide sequence ID" value="XM_009527155.1"/>
</dbReference>
<dbReference type="Proteomes" id="UP000002640">
    <property type="component" value="Unassembled WGS sequence"/>
</dbReference>
<reference evidence="2 3" key="1">
    <citation type="journal article" date="2006" name="Science">
        <title>Phytophthora genome sequences uncover evolutionary origins and mechanisms of pathogenesis.</title>
        <authorList>
            <person name="Tyler B.M."/>
            <person name="Tripathy S."/>
            <person name="Zhang X."/>
            <person name="Dehal P."/>
            <person name="Jiang R.H."/>
            <person name="Aerts A."/>
            <person name="Arredondo F.D."/>
            <person name="Baxter L."/>
            <person name="Bensasson D."/>
            <person name="Beynon J.L."/>
            <person name="Chapman J."/>
            <person name="Damasceno C.M."/>
            <person name="Dorrance A.E."/>
            <person name="Dou D."/>
            <person name="Dickerman A.W."/>
            <person name="Dubchak I.L."/>
            <person name="Garbelotto M."/>
            <person name="Gijzen M."/>
            <person name="Gordon S.G."/>
            <person name="Govers F."/>
            <person name="Grunwald N.J."/>
            <person name="Huang W."/>
            <person name="Ivors K.L."/>
            <person name="Jones R.W."/>
            <person name="Kamoun S."/>
            <person name="Krampis K."/>
            <person name="Lamour K.H."/>
            <person name="Lee M.K."/>
            <person name="McDonald W.H."/>
            <person name="Medina M."/>
            <person name="Meijer H.J."/>
            <person name="Nordberg E.K."/>
            <person name="Maclean D.J."/>
            <person name="Ospina-Giraldo M.D."/>
            <person name="Morris P.F."/>
            <person name="Phuntumart V."/>
            <person name="Putnam N.H."/>
            <person name="Rash S."/>
            <person name="Rose J.K."/>
            <person name="Sakihama Y."/>
            <person name="Salamov A.A."/>
            <person name="Savidor A."/>
            <person name="Scheuring C.F."/>
            <person name="Smith B.M."/>
            <person name="Sobral B.W."/>
            <person name="Terry A."/>
            <person name="Torto-Alalibo T.A."/>
            <person name="Win J."/>
            <person name="Xu Z."/>
            <person name="Zhang H."/>
            <person name="Grigoriev I.V."/>
            <person name="Rokhsar D.S."/>
            <person name="Boore J.L."/>
        </authorList>
    </citation>
    <scope>NUCLEOTIDE SEQUENCE [LARGE SCALE GENOMIC DNA]</scope>
    <source>
        <strain evidence="2 3">P6497</strain>
    </source>
</reference>
<gene>
    <name evidence="2" type="ORF">PHYSODRAFT_299880</name>
</gene>
<dbReference type="AlphaFoldDB" id="G4ZBD7"/>
<protein>
    <submittedName>
        <fullName evidence="2">Uncharacterized protein</fullName>
    </submittedName>
</protein>
<dbReference type="GeneID" id="20641798"/>
<name>G4ZBD7_PHYSP</name>
<feature type="region of interest" description="Disordered" evidence="1">
    <location>
        <begin position="62"/>
        <end position="104"/>
    </location>
</feature>
<evidence type="ECO:0000313" key="2">
    <source>
        <dbReference type="EMBL" id="EGZ22733.1"/>
    </source>
</evidence>
<sequence length="302" mass="32990">MDPVVFTTLNDDELLQEALAVLDSFDSGELDVLTPFIVEEDAADDNLLKAALDVLEDPVSAMPVQGQETESKPHPHGSPQSVSSPHSADVVEKVTPSGRGRGQGRVRLREQLIQLRSVVRQMEAHLESLKSPTSPRFNSCADPRQGETEPVTADESSCSQTWSLDAAGDGDSRTTAWRAVAMQEFFGRRKAEQQNAQLRENLATQIRLSKQLRTLLQSQPHSGFSQGDLTKDHQRFDKIKLPPTSIALEEELMGETLAILDSVGFQRLEAQAPDSQLSGEAAAIYLLNTAIQGVHEARATAN</sequence>
<feature type="region of interest" description="Disordered" evidence="1">
    <location>
        <begin position="126"/>
        <end position="159"/>
    </location>
</feature>
<accession>G4ZBD7</accession>
<evidence type="ECO:0000256" key="1">
    <source>
        <dbReference type="SAM" id="MobiDB-lite"/>
    </source>
</evidence>
<dbReference type="KEGG" id="psoj:PHYSODRAFT_299880"/>
<proteinExistence type="predicted"/>
<organism evidence="2 3">
    <name type="scientific">Phytophthora sojae (strain P6497)</name>
    <name type="common">Soybean stem and root rot agent</name>
    <name type="synonym">Phytophthora megasperma f. sp. glycines</name>
    <dbReference type="NCBI Taxonomy" id="1094619"/>
    <lineage>
        <taxon>Eukaryota</taxon>
        <taxon>Sar</taxon>
        <taxon>Stramenopiles</taxon>
        <taxon>Oomycota</taxon>
        <taxon>Peronosporomycetes</taxon>
        <taxon>Peronosporales</taxon>
        <taxon>Peronosporaceae</taxon>
        <taxon>Phytophthora</taxon>
    </lineage>
</organism>
<keyword evidence="3" id="KW-1185">Reference proteome</keyword>